<dbReference type="CDD" id="cd01673">
    <property type="entry name" value="dNK"/>
    <property type="match status" value="1"/>
</dbReference>
<evidence type="ECO:0000256" key="1">
    <source>
        <dbReference type="ARBA" id="ARBA00007420"/>
    </source>
</evidence>
<dbReference type="InterPro" id="IPR002624">
    <property type="entry name" value="DCK/DGK"/>
</dbReference>
<dbReference type="InterPro" id="IPR027417">
    <property type="entry name" value="P-loop_NTPase"/>
</dbReference>
<evidence type="ECO:0000313" key="10">
    <source>
        <dbReference type="EMBL" id="PKQ65365.1"/>
    </source>
</evidence>
<evidence type="ECO:0000256" key="8">
    <source>
        <dbReference type="PIRSR" id="PIRSR000705-3"/>
    </source>
</evidence>
<comment type="caution">
    <text evidence="10">The sequence shown here is derived from an EMBL/GenBank/DDBJ whole genome shotgun (WGS) entry which is preliminary data.</text>
</comment>
<feature type="binding site" evidence="7">
    <location>
        <position position="145"/>
    </location>
    <ligand>
        <name>substrate</name>
    </ligand>
</feature>
<evidence type="ECO:0000259" key="9">
    <source>
        <dbReference type="Pfam" id="PF01712"/>
    </source>
</evidence>
<dbReference type="RefSeq" id="WP_101310276.1">
    <property type="nucleotide sequence ID" value="NZ_CAXXEE010000003.1"/>
</dbReference>
<keyword evidence="11" id="KW-1185">Reference proteome</keyword>
<dbReference type="PANTHER" id="PTHR10513:SF35">
    <property type="entry name" value="DEOXYADENOSINE KINASE"/>
    <property type="match status" value="1"/>
</dbReference>
<feature type="binding site" evidence="7">
    <location>
        <position position="54"/>
    </location>
    <ligand>
        <name>substrate</name>
    </ligand>
</feature>
<keyword evidence="4 10" id="KW-0418">Kinase</keyword>
<protein>
    <submittedName>
        <fullName evidence="10">Deoxynucleoside kinase</fullName>
    </submittedName>
</protein>
<evidence type="ECO:0000256" key="5">
    <source>
        <dbReference type="ARBA" id="ARBA00022840"/>
    </source>
</evidence>
<comment type="similarity">
    <text evidence="1">Belongs to the DCK/DGK family.</text>
</comment>
<evidence type="ECO:0000256" key="3">
    <source>
        <dbReference type="ARBA" id="ARBA00022741"/>
    </source>
</evidence>
<dbReference type="EMBL" id="MVDE01000019">
    <property type="protein sequence ID" value="PKQ65365.1"/>
    <property type="molecule type" value="Genomic_DNA"/>
</dbReference>
<dbReference type="GO" id="GO:0019136">
    <property type="term" value="F:deoxynucleoside kinase activity"/>
    <property type="evidence" value="ECO:0007669"/>
    <property type="project" value="InterPro"/>
</dbReference>
<feature type="active site" description="Proton acceptor" evidence="6">
    <location>
        <position position="78"/>
    </location>
</feature>
<keyword evidence="2" id="KW-0808">Transferase</keyword>
<feature type="binding site" evidence="8">
    <location>
        <begin position="7"/>
        <end position="15"/>
    </location>
    <ligand>
        <name>ATP</name>
        <dbReference type="ChEBI" id="CHEBI:30616"/>
    </ligand>
</feature>
<feature type="domain" description="Deoxynucleoside kinase" evidence="9">
    <location>
        <begin position="3"/>
        <end position="200"/>
    </location>
</feature>
<evidence type="ECO:0000256" key="6">
    <source>
        <dbReference type="PIRSR" id="PIRSR000705-1"/>
    </source>
</evidence>
<dbReference type="Proteomes" id="UP000233618">
    <property type="component" value="Unassembled WGS sequence"/>
</dbReference>
<dbReference type="Gene3D" id="3.40.50.300">
    <property type="entry name" value="P-loop containing nucleotide triphosphate hydrolases"/>
    <property type="match status" value="1"/>
</dbReference>
<dbReference type="InterPro" id="IPR050566">
    <property type="entry name" value="Deoxyribonucleoside_kinase"/>
</dbReference>
<keyword evidence="3 8" id="KW-0547">Nucleotide-binding</keyword>
<dbReference type="FunFam" id="3.40.50.300:FF:000659">
    <property type="entry name" value="Deoxyguanosine kinase"/>
    <property type="match status" value="1"/>
</dbReference>
<reference evidence="10 11" key="1">
    <citation type="journal article" date="2017" name="Front. Microbiol.">
        <title>Labilibaculum manganireducens gen. nov., sp. nov. and Labilibaculum filiforme sp. nov., Novel Bacteroidetes Isolated from Subsurface Sediments of the Baltic Sea.</title>
        <authorList>
            <person name="Vandieken V."/>
            <person name="Marshall I.P."/>
            <person name="Niemann H."/>
            <person name="Engelen B."/>
            <person name="Cypionka H."/>
        </authorList>
    </citation>
    <scope>NUCLEOTIDE SEQUENCE [LARGE SCALE GENOMIC DNA]</scope>
    <source>
        <strain evidence="10 11">59.10-2M</strain>
    </source>
</reference>
<evidence type="ECO:0000256" key="7">
    <source>
        <dbReference type="PIRSR" id="PIRSR000705-2"/>
    </source>
</evidence>
<dbReference type="PANTHER" id="PTHR10513">
    <property type="entry name" value="DEOXYNUCLEOSIDE KINASE"/>
    <property type="match status" value="1"/>
</dbReference>
<dbReference type="GO" id="GO:0005524">
    <property type="term" value="F:ATP binding"/>
    <property type="evidence" value="ECO:0007669"/>
    <property type="project" value="UniProtKB-KW"/>
</dbReference>
<evidence type="ECO:0000313" key="11">
    <source>
        <dbReference type="Proteomes" id="UP000233618"/>
    </source>
</evidence>
<accession>A0A2N3I4Y3</accession>
<name>A0A2N3I4Y3_9BACT</name>
<organism evidence="10 11">
    <name type="scientific">Labilibaculum manganireducens</name>
    <dbReference type="NCBI Taxonomy" id="1940525"/>
    <lineage>
        <taxon>Bacteria</taxon>
        <taxon>Pseudomonadati</taxon>
        <taxon>Bacteroidota</taxon>
        <taxon>Bacteroidia</taxon>
        <taxon>Marinilabiliales</taxon>
        <taxon>Marinifilaceae</taxon>
        <taxon>Labilibaculum</taxon>
    </lineage>
</organism>
<feature type="binding site" evidence="7">
    <location>
        <position position="43"/>
    </location>
    <ligand>
        <name>substrate</name>
    </ligand>
</feature>
<evidence type="ECO:0000256" key="4">
    <source>
        <dbReference type="ARBA" id="ARBA00022777"/>
    </source>
</evidence>
<feature type="binding site" evidence="7">
    <location>
        <position position="79"/>
    </location>
    <ligand>
        <name>substrate</name>
    </ligand>
</feature>
<gene>
    <name evidence="10" type="ORF">BZG01_12965</name>
</gene>
<evidence type="ECO:0000256" key="2">
    <source>
        <dbReference type="ARBA" id="ARBA00022679"/>
    </source>
</evidence>
<feature type="binding site" evidence="7">
    <location>
        <position position="31"/>
    </location>
    <ligand>
        <name>substrate</name>
    </ligand>
</feature>
<sequence>MHIAIAGNIGSGKTTLTELLAKQYGWEAHYEDVDENPYLNDFYDDMKRWSFNLQIYFLKSRFNQIMEIRKAGKNVIQDRTIYEDAMIFAPNLFDMGLMSQRDFKNYNNLFELMGSMVQAPDLLIYLRSSVPTLVNQIQKRGRDYEETIRLDYLKNLNTRYETWIQNYNRGKLLIVDADNIDFLDNPEDLNNIMDKVEAQIHGLF</sequence>
<dbReference type="Pfam" id="PF01712">
    <property type="entry name" value="dNK"/>
    <property type="match status" value="1"/>
</dbReference>
<feature type="binding site" evidence="7">
    <location>
        <position position="84"/>
    </location>
    <ligand>
        <name>substrate</name>
    </ligand>
</feature>
<dbReference type="SUPFAM" id="SSF52540">
    <property type="entry name" value="P-loop containing nucleoside triphosphate hydrolases"/>
    <property type="match status" value="1"/>
</dbReference>
<dbReference type="GO" id="GO:0005737">
    <property type="term" value="C:cytoplasm"/>
    <property type="evidence" value="ECO:0007669"/>
    <property type="project" value="TreeGrafter"/>
</dbReference>
<dbReference type="AlphaFoldDB" id="A0A2N3I4Y3"/>
<keyword evidence="5 8" id="KW-0067">ATP-binding</keyword>
<proteinExistence type="inferred from homology"/>
<dbReference type="InterPro" id="IPR031314">
    <property type="entry name" value="DNK_dom"/>
</dbReference>
<dbReference type="PIRSF" id="PIRSF000705">
    <property type="entry name" value="DNK"/>
    <property type="match status" value="1"/>
</dbReference>